<accession>A0AA35ZRH6</accession>
<gene>
    <name evidence="2" type="ORF">LSALG_LOCUS35768</name>
</gene>
<organism evidence="2 3">
    <name type="scientific">Lactuca saligna</name>
    <name type="common">Willowleaf lettuce</name>
    <dbReference type="NCBI Taxonomy" id="75948"/>
    <lineage>
        <taxon>Eukaryota</taxon>
        <taxon>Viridiplantae</taxon>
        <taxon>Streptophyta</taxon>
        <taxon>Embryophyta</taxon>
        <taxon>Tracheophyta</taxon>
        <taxon>Spermatophyta</taxon>
        <taxon>Magnoliopsida</taxon>
        <taxon>eudicotyledons</taxon>
        <taxon>Gunneridae</taxon>
        <taxon>Pentapetalae</taxon>
        <taxon>asterids</taxon>
        <taxon>campanulids</taxon>
        <taxon>Asterales</taxon>
        <taxon>Asteraceae</taxon>
        <taxon>Cichorioideae</taxon>
        <taxon>Cichorieae</taxon>
        <taxon>Lactucinae</taxon>
        <taxon>Lactuca</taxon>
    </lineage>
</organism>
<evidence type="ECO:0000313" key="2">
    <source>
        <dbReference type="EMBL" id="CAI9296926.1"/>
    </source>
</evidence>
<evidence type="ECO:0000313" key="3">
    <source>
        <dbReference type="Proteomes" id="UP001177003"/>
    </source>
</evidence>
<dbReference type="Proteomes" id="UP001177003">
    <property type="component" value="Chromosome 8"/>
</dbReference>
<feature type="compositionally biased region" description="Low complexity" evidence="1">
    <location>
        <begin position="27"/>
        <end position="44"/>
    </location>
</feature>
<protein>
    <submittedName>
        <fullName evidence="2">Uncharacterized protein</fullName>
    </submittedName>
</protein>
<name>A0AA35ZRH6_LACSI</name>
<dbReference type="AlphaFoldDB" id="A0AA35ZRH6"/>
<feature type="region of interest" description="Disordered" evidence="1">
    <location>
        <begin position="21"/>
        <end position="53"/>
    </location>
</feature>
<proteinExistence type="predicted"/>
<keyword evidence="3" id="KW-1185">Reference proteome</keyword>
<evidence type="ECO:0000256" key="1">
    <source>
        <dbReference type="SAM" id="MobiDB-lite"/>
    </source>
</evidence>
<dbReference type="EMBL" id="OX465084">
    <property type="protein sequence ID" value="CAI9296926.1"/>
    <property type="molecule type" value="Genomic_DNA"/>
</dbReference>
<reference evidence="2" key="1">
    <citation type="submission" date="2023-04" db="EMBL/GenBank/DDBJ databases">
        <authorList>
            <person name="Vijverberg K."/>
            <person name="Xiong W."/>
            <person name="Schranz E."/>
        </authorList>
    </citation>
    <scope>NUCLEOTIDE SEQUENCE</scope>
</reference>
<sequence length="135" mass="14432">MDIVDLKRERWGKKFPLSIVKENGGVSPYASPSPSPSIDSTTSSERITPASPSATTGPLILQLMVVGSSEIDVSEKTSLAICFPLLRSSFSHASAIISLPNDAQIQSRPSPSATATTDRRLPPAILCRVYTYEVA</sequence>